<feature type="binding site" evidence="17">
    <location>
        <position position="171"/>
    </location>
    <ligand>
        <name>FAD</name>
        <dbReference type="ChEBI" id="CHEBI:57692"/>
    </ligand>
</feature>
<feature type="binding site" evidence="17">
    <location>
        <position position="173"/>
    </location>
    <ligand>
        <name>FAD</name>
        <dbReference type="ChEBI" id="CHEBI:57692"/>
    </ligand>
</feature>
<feature type="binding site" evidence="17">
    <location>
        <position position="248"/>
    </location>
    <ligand>
        <name>FAD</name>
        <dbReference type="ChEBI" id="CHEBI:57692"/>
    </ligand>
</feature>
<comment type="cofactor">
    <cofactor evidence="1 17">
        <name>FAD</name>
        <dbReference type="ChEBI" id="CHEBI:57692"/>
    </cofactor>
</comment>
<evidence type="ECO:0000256" key="11">
    <source>
        <dbReference type="ARBA" id="ARBA00023002"/>
    </source>
</evidence>
<evidence type="ECO:0000256" key="2">
    <source>
        <dbReference type="ARBA" id="ARBA00004367"/>
    </source>
</evidence>
<dbReference type="GO" id="GO:0005789">
    <property type="term" value="C:endoplasmic reticulum membrane"/>
    <property type="evidence" value="ECO:0007669"/>
    <property type="project" value="UniProtKB-SubCell"/>
</dbReference>
<feature type="disulfide bond" description="Redox-active" evidence="18">
    <location>
        <begin position="102"/>
        <end position="107"/>
    </location>
</feature>
<dbReference type="PANTHER" id="PTHR12613:SF0">
    <property type="entry name" value="ERO1-LIKE PROTEIN"/>
    <property type="match status" value="1"/>
</dbReference>
<keyword evidence="10" id="KW-0249">Electron transport</keyword>
<evidence type="ECO:0000256" key="8">
    <source>
        <dbReference type="ARBA" id="ARBA00022824"/>
    </source>
</evidence>
<dbReference type="Pfam" id="PF04137">
    <property type="entry name" value="ERO1"/>
    <property type="match status" value="1"/>
</dbReference>
<keyword evidence="15" id="KW-0676">Redox-active center</keyword>
<dbReference type="InterPro" id="IPR037192">
    <property type="entry name" value="ERO1-like_sf"/>
</dbReference>
<evidence type="ECO:0000256" key="6">
    <source>
        <dbReference type="ARBA" id="ARBA00022630"/>
    </source>
</evidence>
<organism evidence="20">
    <name type="scientific">Kwoniella dejecticola CBS 10117</name>
    <dbReference type="NCBI Taxonomy" id="1296121"/>
    <lineage>
        <taxon>Eukaryota</taxon>
        <taxon>Fungi</taxon>
        <taxon>Dikarya</taxon>
        <taxon>Basidiomycota</taxon>
        <taxon>Agaricomycotina</taxon>
        <taxon>Tremellomycetes</taxon>
        <taxon>Tremellales</taxon>
        <taxon>Cryptococcaceae</taxon>
        <taxon>Kwoniella</taxon>
    </lineage>
</organism>
<evidence type="ECO:0000256" key="5">
    <source>
        <dbReference type="ARBA" id="ARBA00022448"/>
    </source>
</evidence>
<proteinExistence type="inferred from homology"/>
<feature type="binding site" evidence="17">
    <location>
        <position position="184"/>
    </location>
    <ligand>
        <name>FAD</name>
        <dbReference type="ChEBI" id="CHEBI:57692"/>
    </ligand>
</feature>
<keyword evidence="12" id="KW-0472">Membrane</keyword>
<sequence length="546" mass="60426">MKIRNAIHLLASSSTAIAAGLTGKDALKPESKVARNVLEGKSEGYCSPSGPIESTHCLYETVESLNHDLFPSLHELVTYPFFKHYKVDLFKECPFWYENGFCMNRNCGVEEANEEDIPEKWRQKALSEIKVSSAENEGVSGCYFKEQDFCYVEDDADQNGQYVDLTLNPERFTGYAGDSAHNVWRAIYEENCFGLSEASLSEYSKSTSSNALSPEGWGTEMVKSNLGGADDGLCEEKKVYYRVISGLHASISIHICSEYLDQTTGEWAPNLDCFISRLATHPERLSNVYFNAVLVLRAVARAAPYLRAYDIATAPTLGSGVKAGRESDKLAKTAFDKVLSLAGQGGMDKGFDEGDFFIGEDAPILKEQFKTHFRNVSRIMDCVGCDKCRLWGKLQVSGIGTALKILFELDDKALDPKINPDLLQRSEVVALFNTLHRISESLAAVEEFRKIYAATQEEEIEGSKKKKQKIQKAKDKLNQTIAQPLKRAEETSISTIIAILLSALETLRRTCVGCWGVCVDTIHTSGLGGAIDRIQEWFGGVAKDGL</sequence>
<evidence type="ECO:0000256" key="3">
    <source>
        <dbReference type="ARBA" id="ARBA00008277"/>
    </source>
</evidence>
<feature type="binding site" evidence="17">
    <location>
        <position position="277"/>
    </location>
    <ligand>
        <name>FAD</name>
        <dbReference type="ChEBI" id="CHEBI:57692"/>
    </ligand>
</feature>
<feature type="disulfide bond" evidence="18">
    <location>
        <begin position="142"/>
        <end position="150"/>
    </location>
</feature>
<evidence type="ECO:0000256" key="19">
    <source>
        <dbReference type="SAM" id="Coils"/>
    </source>
</evidence>
<keyword evidence="14" id="KW-0325">Glycoprotein</keyword>
<evidence type="ECO:0000256" key="17">
    <source>
        <dbReference type="PIRSR" id="PIRSR017205-2"/>
    </source>
</evidence>
<evidence type="ECO:0000256" key="15">
    <source>
        <dbReference type="ARBA" id="ARBA00023284"/>
    </source>
</evidence>
<comment type="similarity">
    <text evidence="3">Belongs to the EROs family.</text>
</comment>
<gene>
    <name evidence="20" type="ORF">I303_07153</name>
</gene>
<evidence type="ECO:0000256" key="12">
    <source>
        <dbReference type="ARBA" id="ARBA00023136"/>
    </source>
</evidence>
<evidence type="ECO:0000256" key="1">
    <source>
        <dbReference type="ARBA" id="ARBA00001974"/>
    </source>
</evidence>
<feature type="disulfide bond" description="Redox-active" evidence="18">
    <location>
        <begin position="385"/>
        <end position="388"/>
    </location>
</feature>
<dbReference type="GO" id="GO:0071949">
    <property type="term" value="F:FAD binding"/>
    <property type="evidence" value="ECO:0007669"/>
    <property type="project" value="InterPro"/>
</dbReference>
<keyword evidence="8" id="KW-0256">Endoplasmic reticulum</keyword>
<name>A0A1A5ZX66_9TREE</name>
<feature type="active site" description="Nucleophile" evidence="16">
    <location>
        <position position="385"/>
    </location>
</feature>
<keyword evidence="6" id="KW-0285">Flavoprotein</keyword>
<evidence type="ECO:0000256" key="4">
    <source>
        <dbReference type="ARBA" id="ARBA00011802"/>
    </source>
</evidence>
<evidence type="ECO:0000256" key="10">
    <source>
        <dbReference type="ARBA" id="ARBA00022982"/>
    </source>
</evidence>
<dbReference type="VEuPathDB" id="FungiDB:I303_07153"/>
<feature type="coiled-coil region" evidence="19">
    <location>
        <begin position="453"/>
        <end position="483"/>
    </location>
</feature>
<evidence type="ECO:0000256" key="14">
    <source>
        <dbReference type="ARBA" id="ARBA00023180"/>
    </source>
</evidence>
<evidence type="ECO:0000256" key="18">
    <source>
        <dbReference type="PIRSR" id="PIRSR017205-3"/>
    </source>
</evidence>
<dbReference type="PANTHER" id="PTHR12613">
    <property type="entry name" value="ERO1-RELATED"/>
    <property type="match status" value="1"/>
</dbReference>
<feature type="binding site" evidence="17">
    <location>
        <position position="245"/>
    </location>
    <ligand>
        <name>FAD</name>
        <dbReference type="ChEBI" id="CHEBI:57692"/>
    </ligand>
</feature>
<dbReference type="OrthoDB" id="269384at2759"/>
<keyword evidence="5" id="KW-0813">Transport</keyword>
<reference evidence="20" key="1">
    <citation type="submission" date="2013-07" db="EMBL/GenBank/DDBJ databases">
        <title>The Genome Sequence of Cryptococcus dejecticola CBS10117.</title>
        <authorList>
            <consortium name="The Broad Institute Genome Sequencing Platform"/>
            <person name="Cuomo C."/>
            <person name="Litvintseva A."/>
            <person name="Chen Y."/>
            <person name="Heitman J."/>
            <person name="Sun S."/>
            <person name="Springer D."/>
            <person name="Dromer F."/>
            <person name="Young S.K."/>
            <person name="Zeng Q."/>
            <person name="Gargeya S."/>
            <person name="Fitzgerald M."/>
            <person name="Abouelleil A."/>
            <person name="Alvarado L."/>
            <person name="Berlin A.M."/>
            <person name="Chapman S.B."/>
            <person name="Dewar J."/>
            <person name="Goldberg J."/>
            <person name="Griggs A."/>
            <person name="Gujja S."/>
            <person name="Hansen M."/>
            <person name="Howarth C."/>
            <person name="Imamovic A."/>
            <person name="Larimer J."/>
            <person name="McCowan C."/>
            <person name="Murphy C."/>
            <person name="Pearson M."/>
            <person name="Priest M."/>
            <person name="Roberts A."/>
            <person name="Saif S."/>
            <person name="Shea T."/>
            <person name="Sykes S."/>
            <person name="Wortman J."/>
            <person name="Nusbaum C."/>
            <person name="Birren B."/>
        </authorList>
    </citation>
    <scope>NUCLEOTIDE SEQUENCE [LARGE SCALE GENOMIC DNA]</scope>
    <source>
        <strain evidence="20">CBS 10117</strain>
    </source>
</reference>
<accession>A0A1A5ZX66</accession>
<evidence type="ECO:0000256" key="7">
    <source>
        <dbReference type="ARBA" id="ARBA00022729"/>
    </source>
</evidence>
<protein>
    <submittedName>
        <fullName evidence="20">Endoplasmic oxidoreductin 1</fullName>
    </submittedName>
</protein>
<dbReference type="STRING" id="1296121.A0A1A5ZX66"/>
<keyword evidence="13 18" id="KW-1015">Disulfide bond</keyword>
<comment type="subcellular location">
    <subcellularLocation>
        <location evidence="2">Endoplasmic reticulum membrane</location>
        <topology evidence="2">Peripheral membrane protein</topology>
        <orientation evidence="2">Lumenal side</orientation>
    </subcellularLocation>
</comment>
<evidence type="ECO:0000256" key="16">
    <source>
        <dbReference type="PIRSR" id="PIRSR017205-1"/>
    </source>
</evidence>
<feature type="active site" evidence="16">
    <location>
        <position position="388"/>
    </location>
</feature>
<dbReference type="AlphaFoldDB" id="A0A1A5ZX66"/>
<dbReference type="GO" id="GO:0015035">
    <property type="term" value="F:protein-disulfide reductase activity"/>
    <property type="evidence" value="ECO:0007669"/>
    <property type="project" value="InterPro"/>
</dbReference>
<dbReference type="InterPro" id="IPR007266">
    <property type="entry name" value="Ero1"/>
</dbReference>
<dbReference type="PIRSF" id="PIRSF017205">
    <property type="entry name" value="ERO1"/>
    <property type="match status" value="1"/>
</dbReference>
<comment type="subunit">
    <text evidence="4">May function both as a monomer and a homodimer.</text>
</comment>
<keyword evidence="9 17" id="KW-0274">FAD</keyword>
<dbReference type="GO" id="GO:0016972">
    <property type="term" value="F:thiol oxidase activity"/>
    <property type="evidence" value="ECO:0007669"/>
    <property type="project" value="InterPro"/>
</dbReference>
<evidence type="ECO:0000313" key="20">
    <source>
        <dbReference type="EMBL" id="OBR82394.1"/>
    </source>
</evidence>
<keyword evidence="19" id="KW-0175">Coiled coil</keyword>
<dbReference type="EMBL" id="KI894035">
    <property type="protein sequence ID" value="OBR82394.1"/>
    <property type="molecule type" value="Genomic_DNA"/>
</dbReference>
<keyword evidence="7" id="KW-0732">Signal</keyword>
<dbReference type="GO" id="GO:0034975">
    <property type="term" value="P:protein folding in endoplasmic reticulum"/>
    <property type="evidence" value="ECO:0007669"/>
    <property type="project" value="InterPro"/>
</dbReference>
<evidence type="ECO:0000256" key="9">
    <source>
        <dbReference type="ARBA" id="ARBA00022827"/>
    </source>
</evidence>
<keyword evidence="11" id="KW-0560">Oxidoreductase</keyword>
<evidence type="ECO:0000256" key="13">
    <source>
        <dbReference type="ARBA" id="ARBA00023157"/>
    </source>
</evidence>
<dbReference type="SUPFAM" id="SSF110019">
    <property type="entry name" value="ERO1-like"/>
    <property type="match status" value="1"/>
</dbReference>